<comment type="similarity">
    <text evidence="9">Belongs to the GTP-binding SRP family. FtsY subfamily.</text>
</comment>
<comment type="subunit">
    <text evidence="9">Part of the signal recognition particle protein translocation system, which is composed of SRP and FtsY.</text>
</comment>
<dbReference type="FunFam" id="3.40.50.300:FF:000053">
    <property type="entry name" value="Signal recognition particle receptor FtsY"/>
    <property type="match status" value="1"/>
</dbReference>
<dbReference type="InterPro" id="IPR036225">
    <property type="entry name" value="SRP/SRP_N"/>
</dbReference>
<comment type="subcellular location">
    <subcellularLocation>
        <location evidence="9">Cell membrane</location>
        <topology evidence="9">Peripheral membrane protein</topology>
        <orientation evidence="9">Cytoplasmic side</orientation>
    </subcellularLocation>
    <subcellularLocation>
        <location evidence="9">Cytoplasm</location>
    </subcellularLocation>
</comment>
<dbReference type="PANTHER" id="PTHR43134:SF1">
    <property type="entry name" value="SIGNAL RECOGNITION PARTICLE RECEPTOR SUBUNIT ALPHA"/>
    <property type="match status" value="1"/>
</dbReference>
<dbReference type="PANTHER" id="PTHR43134">
    <property type="entry name" value="SIGNAL RECOGNITION PARTICLE RECEPTOR SUBUNIT ALPHA"/>
    <property type="match status" value="1"/>
</dbReference>
<dbReference type="OrthoDB" id="9804720at2"/>
<dbReference type="SUPFAM" id="SSF47364">
    <property type="entry name" value="Domain of the SRP/SRP receptor G-proteins"/>
    <property type="match status" value="1"/>
</dbReference>
<keyword evidence="6 9" id="KW-0472">Membrane</keyword>
<dbReference type="GO" id="GO:0005886">
    <property type="term" value="C:plasma membrane"/>
    <property type="evidence" value="ECO:0007669"/>
    <property type="project" value="UniProtKB-SubCell"/>
</dbReference>
<gene>
    <name evidence="9 11" type="primary">ftsY</name>
    <name evidence="11" type="ORF">EHE19_010520</name>
</gene>
<dbReference type="InterPro" id="IPR042101">
    <property type="entry name" value="SRP54_N_sf"/>
</dbReference>
<evidence type="ECO:0000256" key="5">
    <source>
        <dbReference type="ARBA" id="ARBA00023134"/>
    </source>
</evidence>
<dbReference type="GO" id="GO:0005047">
    <property type="term" value="F:signal recognition particle binding"/>
    <property type="evidence" value="ECO:0007669"/>
    <property type="project" value="TreeGrafter"/>
</dbReference>
<comment type="catalytic activity">
    <reaction evidence="8 9">
        <text>GTP + H2O = GDP + phosphate + H(+)</text>
        <dbReference type="Rhea" id="RHEA:19669"/>
        <dbReference type="ChEBI" id="CHEBI:15377"/>
        <dbReference type="ChEBI" id="CHEBI:15378"/>
        <dbReference type="ChEBI" id="CHEBI:37565"/>
        <dbReference type="ChEBI" id="CHEBI:43474"/>
        <dbReference type="ChEBI" id="CHEBI:58189"/>
        <dbReference type="EC" id="3.6.5.4"/>
    </reaction>
</comment>
<dbReference type="SMART" id="SM00962">
    <property type="entry name" value="SRP54"/>
    <property type="match status" value="1"/>
</dbReference>
<dbReference type="InterPro" id="IPR004390">
    <property type="entry name" value="SR_rcpt_FtsY"/>
</dbReference>
<reference evidence="11 12" key="1">
    <citation type="submission" date="2020-09" db="EMBL/GenBank/DDBJ databases">
        <title>Characterization and genome sequencing of Ruminiclostridium sp. nov. MA18.</title>
        <authorList>
            <person name="Rettenmaier R."/>
            <person name="Kowollik M.-L."/>
            <person name="Liebl W."/>
            <person name="Zverlov V."/>
        </authorList>
    </citation>
    <scope>NUCLEOTIDE SEQUENCE [LARGE SCALE GENOMIC DNA]</scope>
    <source>
        <strain evidence="11 12">MA18</strain>
    </source>
</reference>
<dbReference type="InterPro" id="IPR003593">
    <property type="entry name" value="AAA+_ATPase"/>
</dbReference>
<dbReference type="NCBIfam" id="TIGR00064">
    <property type="entry name" value="ftsY"/>
    <property type="match status" value="1"/>
</dbReference>
<keyword evidence="7 9" id="KW-0675">Receptor</keyword>
<keyword evidence="12" id="KW-1185">Reference proteome</keyword>
<dbReference type="HAMAP" id="MF_00920">
    <property type="entry name" value="FtsY"/>
    <property type="match status" value="1"/>
</dbReference>
<dbReference type="GO" id="GO:0003924">
    <property type="term" value="F:GTPase activity"/>
    <property type="evidence" value="ECO:0007669"/>
    <property type="project" value="UniProtKB-UniRule"/>
</dbReference>
<evidence type="ECO:0000313" key="11">
    <source>
        <dbReference type="EMBL" id="QNU65374.1"/>
    </source>
</evidence>
<keyword evidence="4 9" id="KW-0378">Hydrolase</keyword>
<dbReference type="Gene3D" id="3.40.50.300">
    <property type="entry name" value="P-loop containing nucleotide triphosphate hydrolases"/>
    <property type="match status" value="1"/>
</dbReference>
<evidence type="ECO:0000256" key="9">
    <source>
        <dbReference type="HAMAP-Rule" id="MF_00920"/>
    </source>
</evidence>
<dbReference type="EMBL" id="CP061336">
    <property type="protein sequence ID" value="QNU65374.1"/>
    <property type="molecule type" value="Genomic_DNA"/>
</dbReference>
<dbReference type="GO" id="GO:0005737">
    <property type="term" value="C:cytoplasm"/>
    <property type="evidence" value="ECO:0007669"/>
    <property type="project" value="UniProtKB-SubCell"/>
</dbReference>
<dbReference type="GO" id="GO:0005525">
    <property type="term" value="F:GTP binding"/>
    <property type="evidence" value="ECO:0007669"/>
    <property type="project" value="UniProtKB-UniRule"/>
</dbReference>
<dbReference type="InterPro" id="IPR013822">
    <property type="entry name" value="Signal_recog_particl_SRP54_hlx"/>
</dbReference>
<organism evidence="11 12">
    <name type="scientific">Ruminiclostridium herbifermentans</name>
    <dbReference type="NCBI Taxonomy" id="2488810"/>
    <lineage>
        <taxon>Bacteria</taxon>
        <taxon>Bacillati</taxon>
        <taxon>Bacillota</taxon>
        <taxon>Clostridia</taxon>
        <taxon>Eubacteriales</taxon>
        <taxon>Oscillospiraceae</taxon>
        <taxon>Ruminiclostridium</taxon>
    </lineage>
</organism>
<protein>
    <recommendedName>
        <fullName evidence="9">Signal recognition particle receptor FtsY</fullName>
        <shortName evidence="9">SRP receptor</shortName>
        <ecNumber evidence="9">3.6.5.4</ecNumber>
    </recommendedName>
</protein>
<evidence type="ECO:0000256" key="1">
    <source>
        <dbReference type="ARBA" id="ARBA00022475"/>
    </source>
</evidence>
<accession>A0A4U7JMF6</accession>
<dbReference type="Gene3D" id="1.20.120.140">
    <property type="entry name" value="Signal recognition particle SRP54, nucleotide-binding domain"/>
    <property type="match status" value="1"/>
</dbReference>
<dbReference type="PROSITE" id="PS00300">
    <property type="entry name" value="SRP54"/>
    <property type="match status" value="1"/>
</dbReference>
<evidence type="ECO:0000313" key="12">
    <source>
        <dbReference type="Proteomes" id="UP000306409"/>
    </source>
</evidence>
<keyword evidence="1 9" id="KW-1003">Cell membrane</keyword>
<dbReference type="AlphaFoldDB" id="A0A4U7JMF6"/>
<evidence type="ECO:0000256" key="6">
    <source>
        <dbReference type="ARBA" id="ARBA00023136"/>
    </source>
</evidence>
<evidence type="ECO:0000256" key="4">
    <source>
        <dbReference type="ARBA" id="ARBA00022801"/>
    </source>
</evidence>
<proteinExistence type="inferred from homology"/>
<keyword evidence="3 9" id="KW-0547">Nucleotide-binding</keyword>
<dbReference type="SUPFAM" id="SSF52540">
    <property type="entry name" value="P-loop containing nucleoside triphosphate hydrolases"/>
    <property type="match status" value="1"/>
</dbReference>
<comment type="function">
    <text evidence="9">Involved in targeting and insertion of nascent membrane proteins into the cytoplasmic membrane. Acts as a receptor for the complex formed by the signal recognition particle (SRP) and the ribosome-nascent chain (RNC).</text>
</comment>
<feature type="binding site" evidence="9">
    <location>
        <begin position="254"/>
        <end position="257"/>
    </location>
    <ligand>
        <name>GTP</name>
        <dbReference type="ChEBI" id="CHEBI:37565"/>
    </ligand>
</feature>
<sequence length="302" mass="33008">MGFFDKLKDGLMKTRKSITEKIDQVLVSFGKVDEELFDELEEILITSDIGIDTTMKIIASLKEKVRERKIIDAMKVKDLLKEELKEILESGDNSLKLETKPSVIIVIGVNGVGKTTSIGKIANYYKNQGKKVLLAAGDTFRAAAIDQLEIWADRVGVDIIGQKEGSDPAAVVFDAAQAAKSRKADLLICDTAGRLHTKKNLMEELKKVSRILDRELPGADRETLLVLDATTGQNAISQAKTFRETADITGIVLTKLDGTAKGGIVVAIKSELDIPVKLIGVGEQMDDLQKFNASEFVEALFS</sequence>
<evidence type="ECO:0000259" key="10">
    <source>
        <dbReference type="PROSITE" id="PS00300"/>
    </source>
</evidence>
<dbReference type="KEGG" id="rher:EHE19_010520"/>
<dbReference type="GO" id="GO:0006614">
    <property type="term" value="P:SRP-dependent cotranslational protein targeting to membrane"/>
    <property type="evidence" value="ECO:0007669"/>
    <property type="project" value="InterPro"/>
</dbReference>
<evidence type="ECO:0000256" key="2">
    <source>
        <dbReference type="ARBA" id="ARBA00022490"/>
    </source>
</evidence>
<feature type="binding site" evidence="9">
    <location>
        <begin position="190"/>
        <end position="194"/>
    </location>
    <ligand>
        <name>GTP</name>
        <dbReference type="ChEBI" id="CHEBI:37565"/>
    </ligand>
</feature>
<keyword evidence="2 9" id="KW-0963">Cytoplasm</keyword>
<evidence type="ECO:0000256" key="3">
    <source>
        <dbReference type="ARBA" id="ARBA00022741"/>
    </source>
</evidence>
<dbReference type="FunFam" id="1.20.120.140:FF:000002">
    <property type="entry name" value="Signal recognition particle receptor FtsY"/>
    <property type="match status" value="1"/>
</dbReference>
<feature type="binding site" evidence="9">
    <location>
        <begin position="108"/>
        <end position="115"/>
    </location>
    <ligand>
        <name>GTP</name>
        <dbReference type="ChEBI" id="CHEBI:37565"/>
    </ligand>
</feature>
<dbReference type="Pfam" id="PF00448">
    <property type="entry name" value="SRP54"/>
    <property type="match status" value="1"/>
</dbReference>
<feature type="domain" description="SRP54-type proteins GTP-binding" evidence="10">
    <location>
        <begin position="275"/>
        <end position="288"/>
    </location>
</feature>
<keyword evidence="5 9" id="KW-0342">GTP-binding</keyword>
<dbReference type="SMART" id="SM00382">
    <property type="entry name" value="AAA"/>
    <property type="match status" value="1"/>
</dbReference>
<dbReference type="CDD" id="cd17874">
    <property type="entry name" value="FtsY"/>
    <property type="match status" value="1"/>
</dbReference>
<dbReference type="SMART" id="SM00963">
    <property type="entry name" value="SRP54_N"/>
    <property type="match status" value="1"/>
</dbReference>
<evidence type="ECO:0000256" key="8">
    <source>
        <dbReference type="ARBA" id="ARBA00048027"/>
    </source>
</evidence>
<dbReference type="Proteomes" id="UP000306409">
    <property type="component" value="Chromosome"/>
</dbReference>
<dbReference type="InterPro" id="IPR027417">
    <property type="entry name" value="P-loop_NTPase"/>
</dbReference>
<dbReference type="RefSeq" id="WP_137695975.1">
    <property type="nucleotide sequence ID" value="NZ_CP061336.1"/>
</dbReference>
<dbReference type="EC" id="3.6.5.4" evidence="9"/>
<dbReference type="InterPro" id="IPR000897">
    <property type="entry name" value="SRP54_GTPase_dom"/>
</dbReference>
<name>A0A4U7JMF6_9FIRM</name>
<dbReference type="Pfam" id="PF02881">
    <property type="entry name" value="SRP54_N"/>
    <property type="match status" value="1"/>
</dbReference>
<evidence type="ECO:0000256" key="7">
    <source>
        <dbReference type="ARBA" id="ARBA00023170"/>
    </source>
</evidence>